<proteinExistence type="predicted"/>
<organism evidence="1">
    <name type="scientific">Podoviridae sp. ctZkC8</name>
    <dbReference type="NCBI Taxonomy" id="2825259"/>
    <lineage>
        <taxon>Viruses</taxon>
        <taxon>Duplodnaviria</taxon>
        <taxon>Heunggongvirae</taxon>
        <taxon>Uroviricota</taxon>
        <taxon>Caudoviricetes</taxon>
    </lineage>
</organism>
<name>A0A8S5UC03_9CAUD</name>
<dbReference type="EMBL" id="BK016062">
    <property type="protein sequence ID" value="DAF92001.1"/>
    <property type="molecule type" value="Genomic_DNA"/>
</dbReference>
<sequence>MYALGGTSLLFTIDSILKKELNKNDKILSETIGTDNVLKMSENTQDGTFVTEEYEATEKELRHYAYKNTDNSINFGNYI</sequence>
<accession>A0A8S5UC03</accession>
<evidence type="ECO:0000313" key="1">
    <source>
        <dbReference type="EMBL" id="DAF92001.1"/>
    </source>
</evidence>
<protein>
    <submittedName>
        <fullName evidence="1">Uncharacterized protein</fullName>
    </submittedName>
</protein>
<reference evidence="1" key="1">
    <citation type="journal article" date="2021" name="Proc. Natl. Acad. Sci. U.S.A.">
        <title>A Catalog of Tens of Thousands of Viruses from Human Metagenomes Reveals Hidden Associations with Chronic Diseases.</title>
        <authorList>
            <person name="Tisza M.J."/>
            <person name="Buck C.B."/>
        </authorList>
    </citation>
    <scope>NUCLEOTIDE SEQUENCE</scope>
    <source>
        <strain evidence="1">CtZkC8</strain>
    </source>
</reference>